<feature type="compositionally biased region" description="Low complexity" evidence="2">
    <location>
        <begin position="977"/>
        <end position="988"/>
    </location>
</feature>
<dbReference type="SUPFAM" id="SSF47031">
    <property type="entry name" value="Second domain of FERM"/>
    <property type="match status" value="1"/>
</dbReference>
<feature type="compositionally biased region" description="Polar residues" evidence="2">
    <location>
        <begin position="842"/>
        <end position="876"/>
    </location>
</feature>
<proteinExistence type="predicted"/>
<feature type="compositionally biased region" description="Basic residues" evidence="2">
    <location>
        <begin position="823"/>
        <end position="832"/>
    </location>
</feature>
<feature type="coiled-coil region" evidence="1">
    <location>
        <begin position="1418"/>
        <end position="1445"/>
    </location>
</feature>
<feature type="region of interest" description="Disordered" evidence="2">
    <location>
        <begin position="717"/>
        <end position="764"/>
    </location>
</feature>
<sequence length="1571" mass="175094">MMNGAPLQSPSSEESYVPFMPNVLKVFLENGQTKSFKYDNKTTVKDVMHSLQEKLNIKCIQHFNLVLQNLKSHIPGKMTLLQEHETLAEIAAKPGARHFRCLFRVMFVPRDAYDLLKEDPVAFEYFYVQCCNDVVHERFPEMKSDTVFKLAALQIQQHAMSKNVSGSKINIKAIEKECGMEKFVPGSIRDSMKSKDLRKILSQQMKLNQNLTAPGQKQLTALQAKLHYMKIVSELKTFGSRVFMVTLLDKKTEAMLLVGPKAGISLITNIKQYTLSMLTDFDSIERIKIAKEKDNMQRVEVNIKGEHNATLNLGLLREDAQNFVTIVEGYFKIFVDSNVDLVEKPASKQSGDPDVPPYLCKHRVLVSPWSYPEDIVSQVIETVNKDEISENERVIDLSWGPPAYEEDKEYIAKIKQELGIKTEDHTDEIISLTRETENNNETKDGFNKSVIVIENQPNTIKDYAKNNNRKVTAKNDEIESDVSEPKKQKTTIKIQHDDQDNITDTILHNGDIYSPAEFKVGDEWSDTDSGVESERKVMFGESFAESQGPDQESSDTDSWGTPTHSPAKADTDQSFGLHSPDHLPRTEDDFRVIASSFGLLSPDKIPPGIEDGILDARMFADRQIYIDPDIIDLTLLPPLPPPTDAPPGIVNYTTWHSSLQQTTSLPVNQDIRHLNGHYQDISTPMSPSNHPPFNRSASVGDNPDFFDLDIDAFIGKMTIPPPPPDSPINKSDGEDESVPSLLNTWNGPITLPPQVPIDKTLQSSSGSLTLDEKYASLVIPPPPGEASEQFDSLVIPPPPGTASESIEQIPIVPPVSSTEIETKKKKSRHRRSSSLDTAFLNKFNQGDNSPIDSSDSTANTKAVPPNSLNTHSTSPTEGKKLTPKDFESPATVSERLNFLLQSMPNFSCESVQKIQGQGHRPFRRTSSLRLTKGSSQELTESLNKYHTGSNSCLQNEQSCKQEVMTSAGSEPSVTNKPIQSSQEPQISSKYSRHLRRTHSFDVLPSREKSSDSDKVSVSSRTSSDAFSSLKAKLQSYKDFLLSRSNSSSKESKSTTASNSDKQQPGTFQRSSSFSFGWTRKKSKSPDSGKNKLERDKSPGESKENLSRGRSREKKMAEKLSKESATTNQEKKPQLMNTLSMLPKSTFRPHTSGTVQHHTYPLDRKEKATIGPAILGNSLDQKSTKKTGPMKALSSVFANSDEQITTKEMEPRKSEKPVAGSVEKLRMNFMSDIPTSCDKKGSMDDMTLTETPSAKKLLDKNPFGTITGSMWRPTAMSSRSSIKDGDHETYKTFNNFDALRDMSNDKSKTESPVAPPRAKGRSRSAGRYPEGSQSLSIKIDKSPENSPQIKSRTSLKDSSKSTKSPRPPSAVQDNLGGHVSPVSKESFTLLKEKIHENHSDIVKEIITKAYKPENFNSAILDADNLLRELKQTMETLKDTRIERRAKQFGMCKDELMAQVKQFVYDAKLLVSNATGTKEKLAMNLEKSMHTLAKIFLHSQATMIMMKAVHQAQHLGFEVIKVTNSYKSTVNAAHAAVGKPLSDPHMKYLMRQATNLATLLSNLLKTLKTLEQS</sequence>
<feature type="region of interest" description="Disordered" evidence="2">
    <location>
        <begin position="542"/>
        <end position="583"/>
    </location>
</feature>
<dbReference type="InterPro" id="IPR019748">
    <property type="entry name" value="FERM_central"/>
</dbReference>
<protein>
    <recommendedName>
        <fullName evidence="3">FERM domain-containing protein</fullName>
    </recommendedName>
</protein>
<dbReference type="InterPro" id="IPR011993">
    <property type="entry name" value="PH-like_dom_sf"/>
</dbReference>
<dbReference type="Gene3D" id="3.10.20.90">
    <property type="entry name" value="Phosphatidylinositol 3-kinase Catalytic Subunit, Chain A, domain 1"/>
    <property type="match status" value="1"/>
</dbReference>
<dbReference type="PANTHER" id="PTHR46221:SF3">
    <property type="entry name" value="FERM AND PDZ DOMAIN-CONTAINING PROTEIN 4"/>
    <property type="match status" value="1"/>
</dbReference>
<feature type="compositionally biased region" description="Polar residues" evidence="2">
    <location>
        <begin position="962"/>
        <end position="976"/>
    </location>
</feature>
<accession>A0ABQ9DY44</accession>
<comment type="caution">
    <text evidence="4">The sequence shown here is derived from an EMBL/GenBank/DDBJ whole genome shotgun (WGS) entry which is preliminary data.</text>
</comment>
<feature type="region of interest" description="Disordered" evidence="2">
    <location>
        <begin position="474"/>
        <end position="494"/>
    </location>
</feature>
<dbReference type="SUPFAM" id="SSF50729">
    <property type="entry name" value="PH domain-like"/>
    <property type="match status" value="1"/>
</dbReference>
<feature type="compositionally biased region" description="Polar residues" evidence="2">
    <location>
        <begin position="544"/>
        <end position="564"/>
    </location>
</feature>
<dbReference type="Pfam" id="PF21989">
    <property type="entry name" value="RA_2"/>
    <property type="match status" value="1"/>
</dbReference>
<evidence type="ECO:0000313" key="5">
    <source>
        <dbReference type="Proteomes" id="UP001217089"/>
    </source>
</evidence>
<dbReference type="PROSITE" id="PS50057">
    <property type="entry name" value="FERM_3"/>
    <property type="match status" value="1"/>
</dbReference>
<dbReference type="Gene3D" id="1.20.1420.10">
    <property type="entry name" value="Talin, central domain"/>
    <property type="match status" value="1"/>
</dbReference>
<feature type="compositionally biased region" description="Basic and acidic residues" evidence="2">
    <location>
        <begin position="1083"/>
        <end position="1106"/>
    </location>
</feature>
<dbReference type="InterPro" id="IPR035963">
    <property type="entry name" value="FERM_2"/>
</dbReference>
<evidence type="ECO:0000256" key="1">
    <source>
        <dbReference type="SAM" id="Coils"/>
    </source>
</evidence>
<feature type="region of interest" description="Disordered" evidence="2">
    <location>
        <begin position="962"/>
        <end position="1028"/>
    </location>
</feature>
<organism evidence="4 5">
    <name type="scientific">Tegillarca granosa</name>
    <name type="common">Malaysian cockle</name>
    <name type="synonym">Anadara granosa</name>
    <dbReference type="NCBI Taxonomy" id="220873"/>
    <lineage>
        <taxon>Eukaryota</taxon>
        <taxon>Metazoa</taxon>
        <taxon>Spiralia</taxon>
        <taxon>Lophotrochozoa</taxon>
        <taxon>Mollusca</taxon>
        <taxon>Bivalvia</taxon>
        <taxon>Autobranchia</taxon>
        <taxon>Pteriomorphia</taxon>
        <taxon>Arcoida</taxon>
        <taxon>Arcoidea</taxon>
        <taxon>Arcidae</taxon>
        <taxon>Tegillarca</taxon>
    </lineage>
</organism>
<feature type="region of interest" description="Disordered" evidence="2">
    <location>
        <begin position="1268"/>
        <end position="1288"/>
    </location>
</feature>
<gene>
    <name evidence="4" type="ORF">KUTeg_024346</name>
</gene>
<keyword evidence="1" id="KW-0175">Coiled coil</keyword>
<dbReference type="PANTHER" id="PTHR46221">
    <property type="entry name" value="FERM AND PDZ DOMAIN-CONTAINING PROTEIN FAMILY MEMBER"/>
    <property type="match status" value="1"/>
</dbReference>
<feature type="domain" description="FERM" evidence="3">
    <location>
        <begin position="22"/>
        <end position="338"/>
    </location>
</feature>
<feature type="region of interest" description="Disordered" evidence="2">
    <location>
        <begin position="1041"/>
        <end position="1134"/>
    </location>
</feature>
<dbReference type="InterPro" id="IPR029071">
    <property type="entry name" value="Ubiquitin-like_domsf"/>
</dbReference>
<dbReference type="Gene3D" id="1.20.80.10">
    <property type="match status" value="1"/>
</dbReference>
<dbReference type="InterPro" id="IPR000299">
    <property type="entry name" value="FERM_domain"/>
</dbReference>
<dbReference type="InterPro" id="IPR019749">
    <property type="entry name" value="Band_41_domain"/>
</dbReference>
<feature type="compositionally biased region" description="Polar residues" evidence="2">
    <location>
        <begin position="1060"/>
        <end position="1075"/>
    </location>
</feature>
<evidence type="ECO:0000256" key="2">
    <source>
        <dbReference type="SAM" id="MobiDB-lite"/>
    </source>
</evidence>
<feature type="compositionally biased region" description="Basic and acidic residues" evidence="2">
    <location>
        <begin position="877"/>
        <end position="887"/>
    </location>
</feature>
<feature type="compositionally biased region" description="Basic and acidic residues" evidence="2">
    <location>
        <begin position="474"/>
        <end position="487"/>
    </location>
</feature>
<dbReference type="SMART" id="SM00295">
    <property type="entry name" value="B41"/>
    <property type="match status" value="1"/>
</dbReference>
<dbReference type="Pfam" id="PF00373">
    <property type="entry name" value="FERM_M"/>
    <property type="match status" value="1"/>
</dbReference>
<name>A0ABQ9DY44_TEGGR</name>
<dbReference type="EMBL" id="JARBDR010000923">
    <property type="protein sequence ID" value="KAJ8297815.1"/>
    <property type="molecule type" value="Genomic_DNA"/>
</dbReference>
<dbReference type="CDD" id="cd17088">
    <property type="entry name" value="FERM_F1_FRMPD1_like"/>
    <property type="match status" value="1"/>
</dbReference>
<dbReference type="CDD" id="cd14473">
    <property type="entry name" value="FERM_B-lobe"/>
    <property type="match status" value="1"/>
</dbReference>
<dbReference type="Gene3D" id="2.30.29.30">
    <property type="entry name" value="Pleckstrin-homology domain (PH domain)/Phosphotyrosine-binding domain (PTB)"/>
    <property type="match status" value="1"/>
</dbReference>
<keyword evidence="5" id="KW-1185">Reference proteome</keyword>
<reference evidence="4 5" key="1">
    <citation type="submission" date="2022-12" db="EMBL/GenBank/DDBJ databases">
        <title>Chromosome-level genome of Tegillarca granosa.</title>
        <authorList>
            <person name="Kim J."/>
        </authorList>
    </citation>
    <scope>NUCLEOTIDE SEQUENCE [LARGE SCALE GENOMIC DNA]</scope>
    <source>
        <strain evidence="4">Teg-2019</strain>
        <tissue evidence="4">Adductor muscle</tissue>
    </source>
</reference>
<feature type="compositionally biased region" description="Basic and acidic residues" evidence="2">
    <location>
        <begin position="1004"/>
        <end position="1014"/>
    </location>
</feature>
<evidence type="ECO:0000313" key="4">
    <source>
        <dbReference type="EMBL" id="KAJ8297815.1"/>
    </source>
</evidence>
<dbReference type="InterPro" id="IPR014352">
    <property type="entry name" value="FERM/acyl-CoA-bd_prot_sf"/>
</dbReference>
<feature type="region of interest" description="Disordered" evidence="2">
    <location>
        <begin position="777"/>
        <end position="887"/>
    </location>
</feature>
<feature type="compositionally biased region" description="Low complexity" evidence="2">
    <location>
        <begin position="1042"/>
        <end position="1059"/>
    </location>
</feature>
<feature type="region of interest" description="Disordered" evidence="2">
    <location>
        <begin position="1300"/>
        <end position="1378"/>
    </location>
</feature>
<dbReference type="SUPFAM" id="SSF54236">
    <property type="entry name" value="Ubiquitin-like"/>
    <property type="match status" value="1"/>
</dbReference>
<feature type="compositionally biased region" description="Low complexity" evidence="2">
    <location>
        <begin position="1015"/>
        <end position="1028"/>
    </location>
</feature>
<evidence type="ECO:0000259" key="3">
    <source>
        <dbReference type="PROSITE" id="PS50057"/>
    </source>
</evidence>
<dbReference type="Proteomes" id="UP001217089">
    <property type="component" value="Unassembled WGS sequence"/>
</dbReference>